<keyword evidence="9" id="KW-0472">Membrane</keyword>
<dbReference type="SUPFAM" id="SSF82657">
    <property type="entry name" value="BolA-like"/>
    <property type="match status" value="1"/>
</dbReference>
<dbReference type="GO" id="GO:0042281">
    <property type="term" value="F:dolichyl pyrophosphate Man9GlcNAc2 alpha-1,3-glucosyltransferase activity"/>
    <property type="evidence" value="ECO:0007669"/>
    <property type="project" value="UniProtKB-EC"/>
</dbReference>
<dbReference type="InterPro" id="IPR036065">
    <property type="entry name" value="BolA-like_sf"/>
</dbReference>
<dbReference type="Pfam" id="PF03155">
    <property type="entry name" value="Alg6_Alg8"/>
    <property type="match status" value="1"/>
</dbReference>
<keyword evidence="5 10" id="KW-0808">Transferase</keyword>
<dbReference type="STRING" id="178035.A0A154PND7"/>
<protein>
    <recommendedName>
        <fullName evidence="10">Alpha-1,3-glucosyltransferase</fullName>
        <ecNumber evidence="10">2.4.1.-</ecNumber>
    </recommendedName>
</protein>
<organism evidence="12 13">
    <name type="scientific">Dufourea novaeangliae</name>
    <name type="common">Sweat bee</name>
    <dbReference type="NCBI Taxonomy" id="178035"/>
    <lineage>
        <taxon>Eukaryota</taxon>
        <taxon>Metazoa</taxon>
        <taxon>Ecdysozoa</taxon>
        <taxon>Arthropoda</taxon>
        <taxon>Hexapoda</taxon>
        <taxon>Insecta</taxon>
        <taxon>Pterygota</taxon>
        <taxon>Neoptera</taxon>
        <taxon>Endopterygota</taxon>
        <taxon>Hymenoptera</taxon>
        <taxon>Apocrita</taxon>
        <taxon>Aculeata</taxon>
        <taxon>Apoidea</taxon>
        <taxon>Anthophila</taxon>
        <taxon>Halictidae</taxon>
        <taxon>Rophitinae</taxon>
        <taxon>Dufourea</taxon>
    </lineage>
</organism>
<dbReference type="PANTHER" id="PTHR12413:SF1">
    <property type="entry name" value="DOLICHYL PYROPHOSPHATE MAN9GLCNAC2 ALPHA-1,3-GLUCOSYLTRANSFERASE"/>
    <property type="match status" value="1"/>
</dbReference>
<keyword evidence="4 10" id="KW-0328">Glycosyltransferase</keyword>
<evidence type="ECO:0000256" key="8">
    <source>
        <dbReference type="ARBA" id="ARBA00022989"/>
    </source>
</evidence>
<evidence type="ECO:0000256" key="4">
    <source>
        <dbReference type="ARBA" id="ARBA00022676"/>
    </source>
</evidence>
<dbReference type="UniPathway" id="UPA00378"/>
<dbReference type="OrthoDB" id="8192965at2759"/>
<dbReference type="AlphaFoldDB" id="A0A154PND7"/>
<evidence type="ECO:0000313" key="13">
    <source>
        <dbReference type="Proteomes" id="UP000076502"/>
    </source>
</evidence>
<dbReference type="Proteomes" id="UP000076502">
    <property type="component" value="Unassembled WGS sequence"/>
</dbReference>
<dbReference type="GO" id="GO:0005789">
    <property type="term" value="C:endoplasmic reticulum membrane"/>
    <property type="evidence" value="ECO:0007669"/>
    <property type="project" value="UniProtKB-SubCell"/>
</dbReference>
<keyword evidence="8" id="KW-1133">Transmembrane helix</keyword>
<feature type="compositionally biased region" description="Low complexity" evidence="11">
    <location>
        <begin position="447"/>
        <end position="457"/>
    </location>
</feature>
<gene>
    <name evidence="12" type="ORF">WN55_05340</name>
</gene>
<dbReference type="EMBL" id="KQ434972">
    <property type="protein sequence ID" value="KZC12740.1"/>
    <property type="molecule type" value="Genomic_DNA"/>
</dbReference>
<evidence type="ECO:0000313" key="12">
    <source>
        <dbReference type="EMBL" id="KZC12740.1"/>
    </source>
</evidence>
<feature type="region of interest" description="Disordered" evidence="11">
    <location>
        <begin position="226"/>
        <end position="256"/>
    </location>
</feature>
<evidence type="ECO:0000256" key="11">
    <source>
        <dbReference type="SAM" id="MobiDB-lite"/>
    </source>
</evidence>
<evidence type="ECO:0000256" key="3">
    <source>
        <dbReference type="ARBA" id="ARBA00008715"/>
    </source>
</evidence>
<keyword evidence="6" id="KW-0812">Transmembrane</keyword>
<dbReference type="EC" id="2.4.1.-" evidence="10"/>
<evidence type="ECO:0000256" key="5">
    <source>
        <dbReference type="ARBA" id="ARBA00022679"/>
    </source>
</evidence>
<comment type="pathway">
    <text evidence="2 10">Protein modification; protein glycosylation.</text>
</comment>
<accession>A0A154PND7</accession>
<dbReference type="PANTHER" id="PTHR12413">
    <property type="entry name" value="DOLICHYL GLYCOSYLTRANSFERASE"/>
    <property type="match status" value="1"/>
</dbReference>
<evidence type="ECO:0000256" key="9">
    <source>
        <dbReference type="ARBA" id="ARBA00023136"/>
    </source>
</evidence>
<comment type="subcellular location">
    <subcellularLocation>
        <location evidence="1 10">Endoplasmic reticulum membrane</location>
        <topology evidence="1 10">Multi-pass membrane protein</topology>
    </subcellularLocation>
</comment>
<evidence type="ECO:0000256" key="10">
    <source>
        <dbReference type="RuleBase" id="RU363110"/>
    </source>
</evidence>
<proteinExistence type="inferred from homology"/>
<comment type="similarity">
    <text evidence="3 10">Belongs to the ALG6/ALG8 glucosyltransferase family.</text>
</comment>
<feature type="region of interest" description="Disordered" evidence="11">
    <location>
        <begin position="443"/>
        <end position="479"/>
    </location>
</feature>
<keyword evidence="7 10" id="KW-0256">Endoplasmic reticulum</keyword>
<evidence type="ECO:0000256" key="1">
    <source>
        <dbReference type="ARBA" id="ARBA00004477"/>
    </source>
</evidence>
<dbReference type="Gene3D" id="3.30.300.90">
    <property type="entry name" value="BolA-like"/>
    <property type="match status" value="1"/>
</dbReference>
<evidence type="ECO:0000256" key="7">
    <source>
        <dbReference type="ARBA" id="ARBA00022824"/>
    </source>
</evidence>
<name>A0A154PND7_DUFNO</name>
<sequence>MPSDACLLTCSVSDSQQKQNRSAVNQGLTFAVRKFTQDKKIAITVVNEVKSRPCRDRDSAITVKSPLVILHAISNEKSNEALVAKRYTRPPFTPLSHYRRNPIFVTASLLERRSWNLRFDASRTEINSGIVQGFSARGVYGICQSLWPALPRASIKQRESDNSAQQENDGTPTAYGLPLVARGEISILAERDTRAGRVSSGHVAWARTPMELMFQQHPGELARLASGAGTSPALAPSVRSGVPDAAPGPSGSTGVPRELLPIVRLRRHSSGLSRWPSTASVDACVTLSDDESDSSSTVSAASVRSDVVGPGAVAGRKRGRNPTTGKYVGLADAKKRLLELTLQERQLQEEAAVAAEMRHAPTADLGAVILERVAVIQKVAGTSHNLKGTFVRSLREAALHIKHAAADQAKRTVGSKREDELERELRELRARLSATEALSRVRDDGAAGDVMGAGAPDVSIMPPPPPPAPASARPRRSGRVVAADLAPPSPPRVEREVPPCAPAYIHACERAELLGLPIPSEEEWKETQTIEKNRTNDDNDNTIIQNLDTSNEAAQRVSGGLDELNSILNATQKKINRFKTVCGSLGTLLKVKVGSKNNTPDRKTTEGNRNEPKDIINETEINEEQLTVDLSKDEKTIENIKSNSTTQKQIDINEKMGSHLDKLDCLITKAENAQYTLLLRWCVTYYAYSGEKKPPMFGDYEAQRHWQEITFNLPIEKWYINTTNNNLQYWGLDYPPLTAYHSFILGYIANKINSSYEVEDQSDGCGAKFSVVVVSEAFQDKSLLQRHRLVNAVLEKELKIIHAFSQKTLTLEQWEKQQS</sequence>
<evidence type="ECO:0000256" key="2">
    <source>
        <dbReference type="ARBA" id="ARBA00004922"/>
    </source>
</evidence>
<keyword evidence="13" id="KW-1185">Reference proteome</keyword>
<dbReference type="InterPro" id="IPR004856">
    <property type="entry name" value="Glyco_trans_ALG6/ALG8"/>
</dbReference>
<reference evidence="12 13" key="1">
    <citation type="submission" date="2015-07" db="EMBL/GenBank/DDBJ databases">
        <title>The genome of Dufourea novaeangliae.</title>
        <authorList>
            <person name="Pan H."/>
            <person name="Kapheim K."/>
        </authorList>
    </citation>
    <scope>NUCLEOTIDE SEQUENCE [LARGE SCALE GENOMIC DNA]</scope>
    <source>
        <strain evidence="12">0120121106</strain>
        <tissue evidence="12">Whole body</tissue>
    </source>
</reference>
<evidence type="ECO:0000256" key="6">
    <source>
        <dbReference type="ARBA" id="ARBA00022692"/>
    </source>
</evidence>